<dbReference type="EMBL" id="BAAAOF010000002">
    <property type="protein sequence ID" value="GAA1914940.1"/>
    <property type="molecule type" value="Genomic_DNA"/>
</dbReference>
<accession>A0ABP5AIC9</accession>
<proteinExistence type="inferred from homology"/>
<dbReference type="PANTHER" id="PTHR30349">
    <property type="entry name" value="PHAGE INTEGRASE-RELATED"/>
    <property type="match status" value="1"/>
</dbReference>
<dbReference type="Gene3D" id="1.10.443.10">
    <property type="entry name" value="Intergrase catalytic core"/>
    <property type="match status" value="1"/>
</dbReference>
<name>A0ABP5AIC9_9MICO</name>
<dbReference type="PROSITE" id="PS51898">
    <property type="entry name" value="TYR_RECOMBINASE"/>
    <property type="match status" value="1"/>
</dbReference>
<dbReference type="SUPFAM" id="SSF56349">
    <property type="entry name" value="DNA breaking-rejoining enzymes"/>
    <property type="match status" value="1"/>
</dbReference>
<dbReference type="InterPro" id="IPR010998">
    <property type="entry name" value="Integrase_recombinase_N"/>
</dbReference>
<keyword evidence="2" id="KW-0238">DNA-binding</keyword>
<organism evidence="5 6">
    <name type="scientific">Microbacterium aoyamense</name>
    <dbReference type="NCBI Taxonomy" id="344166"/>
    <lineage>
        <taxon>Bacteria</taxon>
        <taxon>Bacillati</taxon>
        <taxon>Actinomycetota</taxon>
        <taxon>Actinomycetes</taxon>
        <taxon>Micrococcales</taxon>
        <taxon>Microbacteriaceae</taxon>
        <taxon>Microbacterium</taxon>
    </lineage>
</organism>
<dbReference type="InterPro" id="IPR050090">
    <property type="entry name" value="Tyrosine_recombinase_XerCD"/>
</dbReference>
<evidence type="ECO:0000256" key="1">
    <source>
        <dbReference type="ARBA" id="ARBA00008857"/>
    </source>
</evidence>
<dbReference type="Gene3D" id="1.10.150.130">
    <property type="match status" value="1"/>
</dbReference>
<comment type="similarity">
    <text evidence="1">Belongs to the 'phage' integrase family.</text>
</comment>
<comment type="caution">
    <text evidence="5">The sequence shown here is derived from an EMBL/GenBank/DDBJ whole genome shotgun (WGS) entry which is preliminary data.</text>
</comment>
<reference evidence="6" key="1">
    <citation type="journal article" date="2019" name="Int. J. Syst. Evol. Microbiol.">
        <title>The Global Catalogue of Microorganisms (GCM) 10K type strain sequencing project: providing services to taxonomists for standard genome sequencing and annotation.</title>
        <authorList>
            <consortium name="The Broad Institute Genomics Platform"/>
            <consortium name="The Broad Institute Genome Sequencing Center for Infectious Disease"/>
            <person name="Wu L."/>
            <person name="Ma J."/>
        </authorList>
    </citation>
    <scope>NUCLEOTIDE SEQUENCE [LARGE SCALE GENOMIC DNA]</scope>
    <source>
        <strain evidence="6">JCM 14900</strain>
    </source>
</reference>
<keyword evidence="3" id="KW-0233">DNA recombination</keyword>
<dbReference type="InterPro" id="IPR011010">
    <property type="entry name" value="DNA_brk_join_enz"/>
</dbReference>
<evidence type="ECO:0000313" key="6">
    <source>
        <dbReference type="Proteomes" id="UP001501343"/>
    </source>
</evidence>
<sequence length="406" mass="44887">MARPPLPIGTWGAIRRKEVSSRQWVAYARFRDYDGVTRIVERAGASGAKAETTLKEALLERARVHGDDINADSRVKTVAEQWFQDEIAGAKAYNTERRYREVLDLMVLPGMGMLALREVSVARCDRFLKTTANSHGPSAAKHAKTVLSGVLGLATRLGALGANPIRDVAPVRVQRKEVEALSLSAVQAMRVQLYADADAVARDIPHGVDFMLGTSARIGEALAIRWRDLDLDAPVPTVSIRATVIFVKGRGMIIQEHPKTSSSRRVVPLPEFVARSLRIRKLEARHPDLVFASARAKVRDPNNFRKGWDAFKMRAGYEWVHPHVFRKTAAALVKDPELAAGLLGHADSRVTKAHYLPRTTLAPDVRDLLEAMGARPSDTHRNQREVTPITGKNRASVRAFEADQTA</sequence>
<gene>
    <name evidence="5" type="ORF">GCM10009775_04220</name>
</gene>
<dbReference type="InterPro" id="IPR013762">
    <property type="entry name" value="Integrase-like_cat_sf"/>
</dbReference>
<protein>
    <submittedName>
        <fullName evidence="5">Site-specific integrase</fullName>
    </submittedName>
</protein>
<evidence type="ECO:0000256" key="3">
    <source>
        <dbReference type="ARBA" id="ARBA00023172"/>
    </source>
</evidence>
<dbReference type="CDD" id="cd01189">
    <property type="entry name" value="INT_ICEBs1_C_like"/>
    <property type="match status" value="1"/>
</dbReference>
<keyword evidence="6" id="KW-1185">Reference proteome</keyword>
<evidence type="ECO:0000256" key="2">
    <source>
        <dbReference type="ARBA" id="ARBA00023125"/>
    </source>
</evidence>
<evidence type="ECO:0000259" key="4">
    <source>
        <dbReference type="PROSITE" id="PS51898"/>
    </source>
</evidence>
<dbReference type="PANTHER" id="PTHR30349:SF64">
    <property type="entry name" value="PROPHAGE INTEGRASE INTD-RELATED"/>
    <property type="match status" value="1"/>
</dbReference>
<evidence type="ECO:0000313" key="5">
    <source>
        <dbReference type="EMBL" id="GAA1914940.1"/>
    </source>
</evidence>
<dbReference type="InterPro" id="IPR002104">
    <property type="entry name" value="Integrase_catalytic"/>
</dbReference>
<dbReference type="Proteomes" id="UP001501343">
    <property type="component" value="Unassembled WGS sequence"/>
</dbReference>
<dbReference type="Pfam" id="PF00589">
    <property type="entry name" value="Phage_integrase"/>
    <property type="match status" value="1"/>
</dbReference>
<feature type="domain" description="Tyr recombinase" evidence="4">
    <location>
        <begin position="176"/>
        <end position="373"/>
    </location>
</feature>